<feature type="region of interest" description="Disordered" evidence="1">
    <location>
        <begin position="237"/>
        <end position="259"/>
    </location>
</feature>
<feature type="chain" id="PRO_5045314314" description="DUF2059 domain-containing protein" evidence="2">
    <location>
        <begin position="23"/>
        <end position="294"/>
    </location>
</feature>
<reference evidence="3 4" key="1">
    <citation type="journal article" date="2019" name="Int. J. Syst. Evol. Microbiol.">
        <title>The Global Catalogue of Microorganisms (GCM) 10K type strain sequencing project: providing services to taxonomists for standard genome sequencing and annotation.</title>
        <authorList>
            <consortium name="The Broad Institute Genomics Platform"/>
            <consortium name="The Broad Institute Genome Sequencing Center for Infectious Disease"/>
            <person name="Wu L."/>
            <person name="Ma J."/>
        </authorList>
    </citation>
    <scope>NUCLEOTIDE SEQUENCE [LARGE SCALE GENOMIC DNA]</scope>
    <source>
        <strain evidence="3 4">JCM 14162</strain>
    </source>
</reference>
<evidence type="ECO:0008006" key="5">
    <source>
        <dbReference type="Google" id="ProtNLM"/>
    </source>
</evidence>
<keyword evidence="2" id="KW-0732">Signal</keyword>
<feature type="signal peptide" evidence="2">
    <location>
        <begin position="1"/>
        <end position="22"/>
    </location>
</feature>
<evidence type="ECO:0000256" key="2">
    <source>
        <dbReference type="SAM" id="SignalP"/>
    </source>
</evidence>
<gene>
    <name evidence="3" type="ORF">GCM10009096_18960</name>
</gene>
<organism evidence="3 4">
    <name type="scientific">Parasphingorhabdus litoris</name>
    <dbReference type="NCBI Taxonomy" id="394733"/>
    <lineage>
        <taxon>Bacteria</taxon>
        <taxon>Pseudomonadati</taxon>
        <taxon>Pseudomonadota</taxon>
        <taxon>Alphaproteobacteria</taxon>
        <taxon>Sphingomonadales</taxon>
        <taxon>Sphingomonadaceae</taxon>
        <taxon>Parasphingorhabdus</taxon>
    </lineage>
</organism>
<proteinExistence type="predicted"/>
<comment type="caution">
    <text evidence="3">The sequence shown here is derived from an EMBL/GenBank/DDBJ whole genome shotgun (WGS) entry which is preliminary data.</text>
</comment>
<dbReference type="EMBL" id="BAAAEM010000002">
    <property type="protein sequence ID" value="GAA0477286.1"/>
    <property type="molecule type" value="Genomic_DNA"/>
</dbReference>
<name>A0ABN1AIF5_9SPHN</name>
<evidence type="ECO:0000313" key="4">
    <source>
        <dbReference type="Proteomes" id="UP001500713"/>
    </source>
</evidence>
<dbReference type="Proteomes" id="UP001500713">
    <property type="component" value="Unassembled WGS sequence"/>
</dbReference>
<keyword evidence="4" id="KW-1185">Reference proteome</keyword>
<accession>A0ABN1AIF5</accession>
<evidence type="ECO:0000256" key="1">
    <source>
        <dbReference type="SAM" id="MobiDB-lite"/>
    </source>
</evidence>
<evidence type="ECO:0000313" key="3">
    <source>
        <dbReference type="EMBL" id="GAA0477286.1"/>
    </source>
</evidence>
<protein>
    <recommendedName>
        <fullName evidence="5">DUF2059 domain-containing protein</fullName>
    </recommendedName>
</protein>
<dbReference type="RefSeq" id="WP_229954775.1">
    <property type="nucleotide sequence ID" value="NZ_BAAAEM010000002.1"/>
</dbReference>
<sequence length="294" mass="32518">MRKIFAITVSSLALAFSTPATAQDADATATAESEAKPIDPARLSAAKNTVDYLFPLGTYERMMRGTLDQMMDQMMVSMGGMRMGDLASAGGVAKDDIPDDIGERTLADISREADPHFEERMKISTKVMMNEMVDLMVAMEPAVREALTNIYARKFTVSQLNEMNGFFATDTGGAFARDYMMVFVDPEMMQSMMNMVPEMMQAMPAIMKKVEEATAHLPPVKTHGNDPFASIDEVMEDADNSDDSTDWEDPENWSPADRELVNKLSVDSDAAFEAYYEALETAQKNAKAKMAKNK</sequence>
<feature type="compositionally biased region" description="Acidic residues" evidence="1">
    <location>
        <begin position="237"/>
        <end position="251"/>
    </location>
</feature>